<dbReference type="PROSITE" id="PS51257">
    <property type="entry name" value="PROKAR_LIPOPROTEIN"/>
    <property type="match status" value="1"/>
</dbReference>
<evidence type="ECO:0000313" key="1">
    <source>
        <dbReference type="EMBL" id="CDW35873.1"/>
    </source>
</evidence>
<organism evidence="1">
    <name type="scientific">Lepeophtheirus salmonis</name>
    <name type="common">Salmon louse</name>
    <name type="synonym">Caligus salmonis</name>
    <dbReference type="NCBI Taxonomy" id="72036"/>
    <lineage>
        <taxon>Eukaryota</taxon>
        <taxon>Metazoa</taxon>
        <taxon>Ecdysozoa</taxon>
        <taxon>Arthropoda</taxon>
        <taxon>Crustacea</taxon>
        <taxon>Multicrustacea</taxon>
        <taxon>Hexanauplia</taxon>
        <taxon>Copepoda</taxon>
        <taxon>Siphonostomatoida</taxon>
        <taxon>Caligidae</taxon>
        <taxon>Lepeophtheirus</taxon>
    </lineage>
</organism>
<protein>
    <submittedName>
        <fullName evidence="1">Uncharacterized protein</fullName>
    </submittedName>
</protein>
<reference evidence="1" key="1">
    <citation type="submission" date="2014-05" db="EMBL/GenBank/DDBJ databases">
        <authorList>
            <person name="Chronopoulou M."/>
        </authorList>
    </citation>
    <scope>NUCLEOTIDE SEQUENCE</scope>
    <source>
        <tissue evidence="1">Whole organism</tissue>
    </source>
</reference>
<name>A0A0K2UCB8_LEPSM</name>
<proteinExistence type="predicted"/>
<accession>A0A0K2UCB8</accession>
<dbReference type="AlphaFoldDB" id="A0A0K2UCB8"/>
<sequence length="62" mass="7390">MRRCPVICILCSTTYSCYMVVSRSFSCLFHYSFLCINLKWTFYIYNICFSSTSFVEEEELLP</sequence>
<dbReference type="EMBL" id="HACA01018512">
    <property type="protein sequence ID" value="CDW35873.1"/>
    <property type="molecule type" value="Transcribed_RNA"/>
</dbReference>